<feature type="transmembrane region" description="Helical" evidence="6">
    <location>
        <begin position="23"/>
        <end position="43"/>
    </location>
</feature>
<name>A0A3A1WNC4_9HYPH</name>
<dbReference type="GO" id="GO:0005886">
    <property type="term" value="C:plasma membrane"/>
    <property type="evidence" value="ECO:0007669"/>
    <property type="project" value="UniProtKB-SubCell"/>
</dbReference>
<evidence type="ECO:0000256" key="4">
    <source>
        <dbReference type="ARBA" id="ARBA00022989"/>
    </source>
</evidence>
<keyword evidence="6" id="KW-1003">Cell membrane</keyword>
<keyword evidence="5 6" id="KW-0472">Membrane</keyword>
<dbReference type="AlphaFoldDB" id="A0A3A1WNC4"/>
<dbReference type="Pfam" id="PF02104">
    <property type="entry name" value="SURF1"/>
    <property type="match status" value="1"/>
</dbReference>
<gene>
    <name evidence="7" type="ORF">D3218_01120</name>
</gene>
<dbReference type="InterPro" id="IPR045214">
    <property type="entry name" value="Surf1/Surf4"/>
</dbReference>
<evidence type="ECO:0000313" key="8">
    <source>
        <dbReference type="Proteomes" id="UP000265750"/>
    </source>
</evidence>
<dbReference type="PANTHER" id="PTHR23427:SF2">
    <property type="entry name" value="SURFEIT LOCUS PROTEIN 1"/>
    <property type="match status" value="1"/>
</dbReference>
<comment type="subcellular location">
    <subcellularLocation>
        <location evidence="6">Cell membrane</location>
        <topology evidence="6">Multi-pass membrane protein</topology>
    </subcellularLocation>
    <subcellularLocation>
        <location evidence="1">Membrane</location>
    </subcellularLocation>
</comment>
<keyword evidence="3 6" id="KW-0812">Transmembrane</keyword>
<sequence>MGAGEAADGDEGGAARPLTRGRIAAVVVLCLAGIAILVSLGTWQVERLFWKRDLIATIDARIHAAPVDVSDLARRAAAGEDIDYVPVRATGRFLHDGERYFLATREGEAGWHVLTPLALEDGSVVFVNRGFVPYERKDKATRAGGNPPGDVTVAGLARAAPTAKPNWFVPDNDPAKNAFFWRSVPEMAQGLDLPAGSRLLPFLIDAGEGQVGPEAPIGGTTVIDIPNSHLEYAITWFSLAFALLVIFVLFLVHVFRLRGAGRQG</sequence>
<comment type="caution">
    <text evidence="7">The sequence shown here is derived from an EMBL/GenBank/DDBJ whole genome shotgun (WGS) entry which is preliminary data.</text>
</comment>
<dbReference type="InterPro" id="IPR002994">
    <property type="entry name" value="Surf1/Shy1"/>
</dbReference>
<evidence type="ECO:0000256" key="5">
    <source>
        <dbReference type="ARBA" id="ARBA00023136"/>
    </source>
</evidence>
<evidence type="ECO:0000256" key="6">
    <source>
        <dbReference type="RuleBase" id="RU363076"/>
    </source>
</evidence>
<dbReference type="PROSITE" id="PS50895">
    <property type="entry name" value="SURF1"/>
    <property type="match status" value="1"/>
</dbReference>
<protein>
    <recommendedName>
        <fullName evidence="6">SURF1-like protein</fullName>
    </recommendedName>
</protein>
<evidence type="ECO:0000256" key="2">
    <source>
        <dbReference type="ARBA" id="ARBA00007165"/>
    </source>
</evidence>
<proteinExistence type="inferred from homology"/>
<evidence type="ECO:0000313" key="7">
    <source>
        <dbReference type="EMBL" id="RIY03397.1"/>
    </source>
</evidence>
<evidence type="ECO:0000256" key="1">
    <source>
        <dbReference type="ARBA" id="ARBA00004370"/>
    </source>
</evidence>
<dbReference type="PANTHER" id="PTHR23427">
    <property type="entry name" value="SURFEIT LOCUS PROTEIN"/>
    <property type="match status" value="1"/>
</dbReference>
<feature type="transmembrane region" description="Helical" evidence="6">
    <location>
        <begin position="233"/>
        <end position="255"/>
    </location>
</feature>
<comment type="similarity">
    <text evidence="2 6">Belongs to the SURF1 family.</text>
</comment>
<organism evidence="7 8">
    <name type="scientific">Aureimonas flava</name>
    <dbReference type="NCBI Taxonomy" id="2320271"/>
    <lineage>
        <taxon>Bacteria</taxon>
        <taxon>Pseudomonadati</taxon>
        <taxon>Pseudomonadota</taxon>
        <taxon>Alphaproteobacteria</taxon>
        <taxon>Hyphomicrobiales</taxon>
        <taxon>Aurantimonadaceae</taxon>
        <taxon>Aureimonas</taxon>
    </lineage>
</organism>
<dbReference type="EMBL" id="QYRN01000001">
    <property type="protein sequence ID" value="RIY03397.1"/>
    <property type="molecule type" value="Genomic_DNA"/>
</dbReference>
<evidence type="ECO:0000256" key="3">
    <source>
        <dbReference type="ARBA" id="ARBA00022692"/>
    </source>
</evidence>
<dbReference type="CDD" id="cd06662">
    <property type="entry name" value="SURF1"/>
    <property type="match status" value="1"/>
</dbReference>
<accession>A0A3A1WNC4</accession>
<dbReference type="OrthoDB" id="6079986at2"/>
<reference evidence="8" key="1">
    <citation type="submission" date="2018-09" db="EMBL/GenBank/DDBJ databases">
        <authorList>
            <person name="Tuo L."/>
        </authorList>
    </citation>
    <scope>NUCLEOTIDE SEQUENCE [LARGE SCALE GENOMIC DNA]</scope>
    <source>
        <strain evidence="8">M2BS4Y-1</strain>
    </source>
</reference>
<keyword evidence="8" id="KW-1185">Reference proteome</keyword>
<keyword evidence="4 6" id="KW-1133">Transmembrane helix</keyword>
<dbReference type="Proteomes" id="UP000265750">
    <property type="component" value="Unassembled WGS sequence"/>
</dbReference>